<dbReference type="Proteomes" id="UP000683925">
    <property type="component" value="Unassembled WGS sequence"/>
</dbReference>
<evidence type="ECO:0000313" key="1">
    <source>
        <dbReference type="EMBL" id="CAD8202596.1"/>
    </source>
</evidence>
<accession>A0A8S1XMQ4</accession>
<dbReference type="EMBL" id="CAJJDP010000127">
    <property type="protein sequence ID" value="CAD8202596.1"/>
    <property type="molecule type" value="Genomic_DNA"/>
</dbReference>
<sequence>MSSNIQSASVTNEISQMIAEYNPEVEMLEIASSQYYFSDLFDEIVGINIQTLEEKQNADQSLSKIKLSIRKTGKSVRKGNKFSAFQVNRNTMVGGSSFKKGDFNNDYFEMPMYQENKGEWQQEEQEAQVEQLAIPQQLISFQSQDLLLQDQQDIIRINKVDLKITRNISNLNKNSKDLSSSSSSLISN</sequence>
<protein>
    <submittedName>
        <fullName evidence="1">Uncharacterized protein</fullName>
    </submittedName>
</protein>
<comment type="caution">
    <text evidence="1">The sequence shown here is derived from an EMBL/GenBank/DDBJ whole genome shotgun (WGS) entry which is preliminary data.</text>
</comment>
<organism evidence="1 2">
    <name type="scientific">Paramecium octaurelia</name>
    <dbReference type="NCBI Taxonomy" id="43137"/>
    <lineage>
        <taxon>Eukaryota</taxon>
        <taxon>Sar</taxon>
        <taxon>Alveolata</taxon>
        <taxon>Ciliophora</taxon>
        <taxon>Intramacronucleata</taxon>
        <taxon>Oligohymenophorea</taxon>
        <taxon>Peniculida</taxon>
        <taxon>Parameciidae</taxon>
        <taxon>Paramecium</taxon>
    </lineage>
</organism>
<evidence type="ECO:0000313" key="2">
    <source>
        <dbReference type="Proteomes" id="UP000683925"/>
    </source>
</evidence>
<reference evidence="1" key="1">
    <citation type="submission" date="2021-01" db="EMBL/GenBank/DDBJ databases">
        <authorList>
            <consortium name="Genoscope - CEA"/>
            <person name="William W."/>
        </authorList>
    </citation>
    <scope>NUCLEOTIDE SEQUENCE</scope>
</reference>
<gene>
    <name evidence="1" type="ORF">POCTA_138.1.T1270157</name>
</gene>
<dbReference type="OMA" id="DYFEMPM"/>
<dbReference type="AlphaFoldDB" id="A0A8S1XMQ4"/>
<dbReference type="OrthoDB" id="10390353at2759"/>
<name>A0A8S1XMQ4_PAROT</name>
<keyword evidence="2" id="KW-1185">Reference proteome</keyword>
<proteinExistence type="predicted"/>